<sequence>MKLLMLCREPRLYSCQRLKETAEHSGHQIDILDPNRFLMKIQENEPHFLLYYQPNSETEPYLLPEYDAVLPRFGTQSTKTGCALLAHFAAKHIPCLNEENAFAIARDKWKSLQVLMQAKVSVPATVLSGIEYSANQTIKQVSSPAILKTLNGSQGIGVILADRPQSAVSILETLKLSNVPVLMQDFIEEASASDIRCFVIGNNVIASMQRHGQHGEFRANCHRGGLTQKITLSDEQKNIAVRASQALRLDVAGVDLIPSKRGLLVLEVNASPGLEMIEKTSGIDIAAQMIAYLEKKVSCHKN</sequence>
<dbReference type="InterPro" id="IPR013651">
    <property type="entry name" value="ATP-grasp_RimK-type"/>
</dbReference>
<evidence type="ECO:0000313" key="12">
    <source>
        <dbReference type="Proteomes" id="UP000006457"/>
    </source>
</evidence>
<dbReference type="Pfam" id="PF08443">
    <property type="entry name" value="RimK"/>
    <property type="match status" value="1"/>
</dbReference>
<evidence type="ECO:0000256" key="8">
    <source>
        <dbReference type="ARBA" id="ARBA00023211"/>
    </source>
</evidence>
<dbReference type="GO" id="GO:0005737">
    <property type="term" value="C:cytoplasm"/>
    <property type="evidence" value="ECO:0007669"/>
    <property type="project" value="TreeGrafter"/>
</dbReference>
<dbReference type="RefSeq" id="WP_005761037.1">
    <property type="nucleotide sequence ID" value="NZ_AJSX01000034.1"/>
</dbReference>
<feature type="binding site" evidence="9">
    <location>
        <position position="267"/>
    </location>
    <ligand>
        <name>Mn(2+)</name>
        <dbReference type="ChEBI" id="CHEBI:29035"/>
        <label>1</label>
    </ligand>
</feature>
<dbReference type="PROSITE" id="PS50975">
    <property type="entry name" value="ATP_GRASP"/>
    <property type="match status" value="1"/>
</dbReference>
<feature type="binding site" evidence="9">
    <location>
        <position position="269"/>
    </location>
    <ligand>
        <name>Mg(2+)</name>
        <dbReference type="ChEBI" id="CHEBI:18420"/>
        <label>2</label>
    </ligand>
</feature>
<comment type="caution">
    <text evidence="11">The sequence shown here is derived from an EMBL/GenBank/DDBJ whole genome shotgun (WGS) entry which is preliminary data.</text>
</comment>
<dbReference type="HAMAP" id="MF_01552">
    <property type="entry name" value="RimK"/>
    <property type="match status" value="1"/>
</dbReference>
<dbReference type="GO" id="GO:0006412">
    <property type="term" value="P:translation"/>
    <property type="evidence" value="ECO:0007669"/>
    <property type="project" value="UniProtKB-KW"/>
</dbReference>
<dbReference type="Proteomes" id="UP000006457">
    <property type="component" value="Unassembled WGS sequence"/>
</dbReference>
<dbReference type="EMBL" id="AJSX01000034">
    <property type="protein sequence ID" value="EIJ68802.1"/>
    <property type="molecule type" value="Genomic_DNA"/>
</dbReference>
<evidence type="ECO:0000256" key="9">
    <source>
        <dbReference type="HAMAP-Rule" id="MF_01552"/>
    </source>
</evidence>
<feature type="binding site" evidence="9">
    <location>
        <begin position="185"/>
        <end position="186"/>
    </location>
    <ligand>
        <name>ATP</name>
        <dbReference type="ChEBI" id="CHEBI:30616"/>
    </ligand>
</feature>
<keyword evidence="8 9" id="KW-0464">Manganese</keyword>
<keyword evidence="12" id="KW-1185">Reference proteome</keyword>
<dbReference type="eggNOG" id="COG0189">
    <property type="taxonomic scope" value="Bacteria"/>
</dbReference>
<dbReference type="PANTHER" id="PTHR21621:SF7">
    <property type="entry name" value="RIBOSOMAL PROTEIN BS6--L-GLUTAMATE LIGASE"/>
    <property type="match status" value="1"/>
</dbReference>
<dbReference type="NCBIfam" id="TIGR00768">
    <property type="entry name" value="rimK_fam"/>
    <property type="match status" value="1"/>
</dbReference>
<dbReference type="Gene3D" id="3.30.1490.20">
    <property type="entry name" value="ATP-grasp fold, A domain"/>
    <property type="match status" value="1"/>
</dbReference>
<dbReference type="PANTHER" id="PTHR21621">
    <property type="entry name" value="RIBOSOMAL PROTEIN S6 MODIFICATION PROTEIN"/>
    <property type="match status" value="1"/>
</dbReference>
<dbReference type="GO" id="GO:0009432">
    <property type="term" value="P:SOS response"/>
    <property type="evidence" value="ECO:0007669"/>
    <property type="project" value="TreeGrafter"/>
</dbReference>
<feature type="binding site" evidence="9">
    <location>
        <position position="267"/>
    </location>
    <ligand>
        <name>Mn(2+)</name>
        <dbReference type="ChEBI" id="CHEBI:29035"/>
        <label>2</label>
    </ligand>
</feature>
<dbReference type="GO" id="GO:0005524">
    <property type="term" value="F:ATP binding"/>
    <property type="evidence" value="ECO:0007669"/>
    <property type="project" value="UniProtKB-UniRule"/>
</dbReference>
<evidence type="ECO:0000256" key="1">
    <source>
        <dbReference type="ARBA" id="ARBA00001936"/>
    </source>
</evidence>
<evidence type="ECO:0000256" key="3">
    <source>
        <dbReference type="ARBA" id="ARBA00022723"/>
    </source>
</evidence>
<gene>
    <name evidence="9" type="primary">rimK</name>
    <name evidence="11" type="ORF">HMPREF1052_1320</name>
</gene>
<protein>
    <recommendedName>
        <fullName evidence="9">Probable alpha-L-glutamate ligase</fullName>
        <ecNumber evidence="9">6.3.2.-</ecNumber>
    </recommendedName>
</protein>
<keyword evidence="2 9" id="KW-0436">Ligase</keyword>
<feature type="binding site" evidence="9">
    <location>
        <position position="255"/>
    </location>
    <ligand>
        <name>Mn(2+)</name>
        <dbReference type="ChEBI" id="CHEBI:29035"/>
        <label>1</label>
    </ligand>
</feature>
<evidence type="ECO:0000256" key="5">
    <source>
        <dbReference type="ARBA" id="ARBA00022840"/>
    </source>
</evidence>
<comment type="similarity">
    <text evidence="9">Belongs to the RimK family.</text>
</comment>
<keyword evidence="3 9" id="KW-0479">Metal-binding</keyword>
<dbReference type="GO" id="GO:0046872">
    <property type="term" value="F:metal ion binding"/>
    <property type="evidence" value="ECO:0007669"/>
    <property type="project" value="UniProtKB-KW"/>
</dbReference>
<proteinExistence type="inferred from homology"/>
<comment type="cofactor">
    <cofactor evidence="1">
        <name>Mn(2+)</name>
        <dbReference type="ChEBI" id="CHEBI:29035"/>
    </cofactor>
</comment>
<evidence type="ECO:0000313" key="11">
    <source>
        <dbReference type="EMBL" id="EIJ68802.1"/>
    </source>
</evidence>
<dbReference type="InterPro" id="IPR011761">
    <property type="entry name" value="ATP-grasp"/>
</dbReference>
<evidence type="ECO:0000256" key="4">
    <source>
        <dbReference type="ARBA" id="ARBA00022741"/>
    </source>
</evidence>
<feature type="binding site" evidence="9">
    <location>
        <position position="194"/>
    </location>
    <ligand>
        <name>ATP</name>
        <dbReference type="ChEBI" id="CHEBI:30616"/>
    </ligand>
</feature>
<keyword evidence="5 9" id="KW-0067">ATP-binding</keyword>
<organism evidence="11 12">
    <name type="scientific">Pasteurella bettyae CCUG 2042</name>
    <dbReference type="NCBI Taxonomy" id="1095749"/>
    <lineage>
        <taxon>Bacteria</taxon>
        <taxon>Pseudomonadati</taxon>
        <taxon>Pseudomonadota</taxon>
        <taxon>Gammaproteobacteria</taxon>
        <taxon>Pasteurellales</taxon>
        <taxon>Pasteurellaceae</taxon>
        <taxon>Pasteurella</taxon>
    </lineage>
</organism>
<feature type="binding site" evidence="9">
    <location>
        <begin position="218"/>
        <end position="220"/>
    </location>
    <ligand>
        <name>ATP</name>
        <dbReference type="ChEBI" id="CHEBI:30616"/>
    </ligand>
</feature>
<dbReference type="Gene3D" id="3.30.470.20">
    <property type="entry name" value="ATP-grasp fold, B domain"/>
    <property type="match status" value="1"/>
</dbReference>
<keyword evidence="7 9" id="KW-0648">Protein biosynthesis</keyword>
<accession>I3DAQ9</accession>
<dbReference type="Pfam" id="PF18030">
    <property type="entry name" value="Rimk_N"/>
    <property type="match status" value="1"/>
</dbReference>
<dbReference type="GO" id="GO:0018169">
    <property type="term" value="F:ribosomal S6-glutamic acid ligase activity"/>
    <property type="evidence" value="ECO:0007669"/>
    <property type="project" value="TreeGrafter"/>
</dbReference>
<comment type="cofactor">
    <cofactor evidence="9">
        <name>Mg(2+)</name>
        <dbReference type="ChEBI" id="CHEBI:18420"/>
    </cofactor>
    <cofactor evidence="9">
        <name>Mn(2+)</name>
        <dbReference type="ChEBI" id="CHEBI:29035"/>
    </cofactor>
    <text evidence="9">Binds 2 magnesium or manganese ions per subunit.</text>
</comment>
<name>I3DAQ9_9PAST</name>
<evidence type="ECO:0000256" key="6">
    <source>
        <dbReference type="ARBA" id="ARBA00022842"/>
    </source>
</evidence>
<dbReference type="FunFam" id="3.30.470.20:FF:000058">
    <property type="entry name" value="Alpha-aminoadipate--LysW ligase LysX protein"/>
    <property type="match status" value="1"/>
</dbReference>
<reference evidence="11 12" key="1">
    <citation type="submission" date="2012-03" db="EMBL/GenBank/DDBJ databases">
        <authorList>
            <person name="Harkins D.M."/>
            <person name="Madupu R."/>
            <person name="Durkin A.S."/>
            <person name="Torralba M."/>
            <person name="Methe B."/>
            <person name="Sutton G.G."/>
            <person name="Nelson K.E."/>
        </authorList>
    </citation>
    <scope>NUCLEOTIDE SEQUENCE [LARGE SCALE GENOMIC DNA]</scope>
    <source>
        <strain evidence="11 12">CCUG 2042</strain>
    </source>
</reference>
<feature type="binding site" evidence="9">
    <location>
        <position position="148"/>
    </location>
    <ligand>
        <name>ATP</name>
        <dbReference type="ChEBI" id="CHEBI:30616"/>
    </ligand>
</feature>
<keyword evidence="4 9" id="KW-0547">Nucleotide-binding</keyword>
<evidence type="ECO:0000256" key="7">
    <source>
        <dbReference type="ARBA" id="ARBA00022917"/>
    </source>
</evidence>
<dbReference type="Gene3D" id="3.40.50.20">
    <property type="match status" value="1"/>
</dbReference>
<dbReference type="AlphaFoldDB" id="I3DAQ9"/>
<dbReference type="PATRIC" id="fig|1095749.3.peg.1424"/>
<evidence type="ECO:0000256" key="2">
    <source>
        <dbReference type="ARBA" id="ARBA00022598"/>
    </source>
</evidence>
<dbReference type="InterPro" id="IPR023533">
    <property type="entry name" value="RimK"/>
</dbReference>
<keyword evidence="6 9" id="KW-0460">Magnesium</keyword>
<feature type="domain" description="ATP-grasp" evidence="10">
    <location>
        <begin position="112"/>
        <end position="294"/>
    </location>
</feature>
<dbReference type="InterPro" id="IPR004666">
    <property type="entry name" value="Rp_bS6_RimK/Lys_biosynth_LsyX"/>
</dbReference>
<evidence type="ECO:0000259" key="10">
    <source>
        <dbReference type="PROSITE" id="PS50975"/>
    </source>
</evidence>
<feature type="binding site" evidence="9">
    <location>
        <position position="267"/>
    </location>
    <ligand>
        <name>Mg(2+)</name>
        <dbReference type="ChEBI" id="CHEBI:18420"/>
        <label>1</label>
    </ligand>
</feature>
<feature type="binding site" evidence="9">
    <location>
        <position position="269"/>
    </location>
    <ligand>
        <name>Mn(2+)</name>
        <dbReference type="ChEBI" id="CHEBI:29035"/>
        <label>2</label>
    </ligand>
</feature>
<dbReference type="EC" id="6.3.2.-" evidence="9"/>
<feature type="binding site" evidence="9">
    <location>
        <position position="267"/>
    </location>
    <ligand>
        <name>Mg(2+)</name>
        <dbReference type="ChEBI" id="CHEBI:18420"/>
        <label>2</label>
    </ligand>
</feature>
<dbReference type="InterPro" id="IPR013815">
    <property type="entry name" value="ATP_grasp_subdomain_1"/>
</dbReference>
<dbReference type="InterPro" id="IPR041107">
    <property type="entry name" value="Rimk_N"/>
</dbReference>
<feature type="binding site" evidence="9">
    <location>
        <position position="255"/>
    </location>
    <ligand>
        <name>Mg(2+)</name>
        <dbReference type="ChEBI" id="CHEBI:18420"/>
        <label>1</label>
    </ligand>
</feature>
<dbReference type="SUPFAM" id="SSF56059">
    <property type="entry name" value="Glutathione synthetase ATP-binding domain-like"/>
    <property type="match status" value="1"/>
</dbReference>
<dbReference type="OrthoDB" id="3865600at2"/>